<dbReference type="AlphaFoldDB" id="A0A382TIC7"/>
<feature type="domain" description="Dihydrodipicolinate reductase C-terminal" evidence="1">
    <location>
        <begin position="2"/>
        <end position="42"/>
    </location>
</feature>
<protein>
    <recommendedName>
        <fullName evidence="1">Dihydrodipicolinate reductase C-terminal domain-containing protein</fullName>
    </recommendedName>
</protein>
<evidence type="ECO:0000259" key="1">
    <source>
        <dbReference type="Pfam" id="PF05173"/>
    </source>
</evidence>
<dbReference type="GO" id="GO:0009089">
    <property type="term" value="P:lysine biosynthetic process via diaminopimelate"/>
    <property type="evidence" value="ECO:0007669"/>
    <property type="project" value="InterPro"/>
</dbReference>
<feature type="non-terminal residue" evidence="2">
    <location>
        <position position="1"/>
    </location>
</feature>
<accession>A0A382TIC7</accession>
<dbReference type="EMBL" id="UINC01136637">
    <property type="protein sequence ID" value="SVD21522.1"/>
    <property type="molecule type" value="Genomic_DNA"/>
</dbReference>
<evidence type="ECO:0000313" key="2">
    <source>
        <dbReference type="EMBL" id="SVD21522.1"/>
    </source>
</evidence>
<organism evidence="2">
    <name type="scientific">marine metagenome</name>
    <dbReference type="NCBI Taxonomy" id="408172"/>
    <lineage>
        <taxon>unclassified sequences</taxon>
        <taxon>metagenomes</taxon>
        <taxon>ecological metagenomes</taxon>
    </lineage>
</organism>
<name>A0A382TIC7_9ZZZZ</name>
<dbReference type="GO" id="GO:0008839">
    <property type="term" value="F:4-hydroxy-tetrahydrodipicolinate reductase"/>
    <property type="evidence" value="ECO:0007669"/>
    <property type="project" value="InterPro"/>
</dbReference>
<gene>
    <name evidence="2" type="ORF">METZ01_LOCUS374376</name>
</gene>
<proteinExistence type="predicted"/>
<dbReference type="Pfam" id="PF05173">
    <property type="entry name" value="DapB_C"/>
    <property type="match status" value="1"/>
</dbReference>
<dbReference type="InterPro" id="IPR022663">
    <property type="entry name" value="DapB_C"/>
</dbReference>
<sequence>LGQTLTLRHDTTGRDCYMPGVLTAIRLVVQYKGLVVGLEKLLDL</sequence>
<reference evidence="2" key="1">
    <citation type="submission" date="2018-05" db="EMBL/GenBank/DDBJ databases">
        <authorList>
            <person name="Lanie J.A."/>
            <person name="Ng W.-L."/>
            <person name="Kazmierczak K.M."/>
            <person name="Andrzejewski T.M."/>
            <person name="Davidsen T.M."/>
            <person name="Wayne K.J."/>
            <person name="Tettelin H."/>
            <person name="Glass J.I."/>
            <person name="Rusch D."/>
            <person name="Podicherti R."/>
            <person name="Tsui H.-C.T."/>
            <person name="Winkler M.E."/>
        </authorList>
    </citation>
    <scope>NUCLEOTIDE SEQUENCE</scope>
</reference>